<evidence type="ECO:0000313" key="3">
    <source>
        <dbReference type="Proteomes" id="UP000186817"/>
    </source>
</evidence>
<dbReference type="OrthoDB" id="10359936at2759"/>
<accession>A0A1Q9C7Z0</accession>
<feature type="compositionally biased region" description="Basic and acidic residues" evidence="1">
    <location>
        <begin position="111"/>
        <end position="129"/>
    </location>
</feature>
<dbReference type="AlphaFoldDB" id="A0A1Q9C7Z0"/>
<protein>
    <submittedName>
        <fullName evidence="2">Uncharacterized protein</fullName>
    </submittedName>
</protein>
<feature type="region of interest" description="Disordered" evidence="1">
    <location>
        <begin position="101"/>
        <end position="129"/>
    </location>
</feature>
<sequence length="405" mass="45155">MGFSNEPVQLIISSIPYLIQRFGARHMLERKTMTVIVKLASQKCKGQKLDFFAHLPGGAEQAAVLAVLALVALRTWSWQLLLGGTFAGKARAPDRDVALAEEAGSDEYDDSTDHDHDDYHDSTDHDHRKDDSKAASFHIAYGNERQPSQTGLCKPQNVYMLGNSVTRHYGFEICELAKSGKSTVSQVLDRKQEQKVCKGILGSSSCELYCGSTAVRFLWKNTLSLSPSAAGRDACKGQLPGSTSACLSTQLNGAQSMDLLVVGSVARGWRDGGQQLGDFLPRCEEALNHTNFPQLLRMLHDVFPGLIIWQSYPFVLRERDNYRRVLPEHVEGIRRMNARTEKAIKSFQEGYATACDARILFDDFWPLQVKHADMYQDAIHHPGPLSSIIVQQFMDQWTHHAGSCE</sequence>
<name>A0A1Q9C7Z0_SYMMI</name>
<dbReference type="EMBL" id="LSRX01001532">
    <property type="protein sequence ID" value="OLP79039.1"/>
    <property type="molecule type" value="Genomic_DNA"/>
</dbReference>
<evidence type="ECO:0000313" key="2">
    <source>
        <dbReference type="EMBL" id="OLP79039.1"/>
    </source>
</evidence>
<proteinExistence type="predicted"/>
<keyword evidence="3" id="KW-1185">Reference proteome</keyword>
<gene>
    <name evidence="2" type="ORF">AK812_SmicGene40724</name>
</gene>
<dbReference type="Proteomes" id="UP000186817">
    <property type="component" value="Unassembled WGS sequence"/>
</dbReference>
<reference evidence="2 3" key="1">
    <citation type="submission" date="2016-02" db="EMBL/GenBank/DDBJ databases">
        <title>Genome analysis of coral dinoflagellate symbionts highlights evolutionary adaptations to a symbiotic lifestyle.</title>
        <authorList>
            <person name="Aranda M."/>
            <person name="Li Y."/>
            <person name="Liew Y.J."/>
            <person name="Baumgarten S."/>
            <person name="Simakov O."/>
            <person name="Wilson M."/>
            <person name="Piel J."/>
            <person name="Ashoor H."/>
            <person name="Bougouffa S."/>
            <person name="Bajic V.B."/>
            <person name="Ryu T."/>
            <person name="Ravasi T."/>
            <person name="Bayer T."/>
            <person name="Micklem G."/>
            <person name="Kim H."/>
            <person name="Bhak J."/>
            <person name="Lajeunesse T.C."/>
            <person name="Voolstra C.R."/>
        </authorList>
    </citation>
    <scope>NUCLEOTIDE SEQUENCE [LARGE SCALE GENOMIC DNA]</scope>
    <source>
        <strain evidence="2 3">CCMP2467</strain>
    </source>
</reference>
<comment type="caution">
    <text evidence="2">The sequence shown here is derived from an EMBL/GenBank/DDBJ whole genome shotgun (WGS) entry which is preliminary data.</text>
</comment>
<organism evidence="2 3">
    <name type="scientific">Symbiodinium microadriaticum</name>
    <name type="common">Dinoflagellate</name>
    <name type="synonym">Zooxanthella microadriatica</name>
    <dbReference type="NCBI Taxonomy" id="2951"/>
    <lineage>
        <taxon>Eukaryota</taxon>
        <taxon>Sar</taxon>
        <taxon>Alveolata</taxon>
        <taxon>Dinophyceae</taxon>
        <taxon>Suessiales</taxon>
        <taxon>Symbiodiniaceae</taxon>
        <taxon>Symbiodinium</taxon>
    </lineage>
</organism>
<evidence type="ECO:0000256" key="1">
    <source>
        <dbReference type="SAM" id="MobiDB-lite"/>
    </source>
</evidence>